<dbReference type="CDD" id="cd05709">
    <property type="entry name" value="S2P-M50"/>
    <property type="match status" value="1"/>
</dbReference>
<keyword evidence="2" id="KW-0812">Transmembrane</keyword>
<evidence type="ECO:0000313" key="4">
    <source>
        <dbReference type="Proteomes" id="UP001243717"/>
    </source>
</evidence>
<dbReference type="InterPro" id="IPR001193">
    <property type="entry name" value="MBTPS2"/>
</dbReference>
<accession>A0ABU1AMR2</accession>
<gene>
    <name evidence="3" type="ORF">QEH59_16130</name>
</gene>
<dbReference type="PANTHER" id="PTHR13325">
    <property type="entry name" value="PROTEASE M50 MEMBRANE-BOUND TRANSCRIPTION FACTOR SITE 2 PROTEASE"/>
    <property type="match status" value="1"/>
</dbReference>
<dbReference type="Proteomes" id="UP001243717">
    <property type="component" value="Unassembled WGS sequence"/>
</dbReference>
<keyword evidence="2" id="KW-1133">Transmembrane helix</keyword>
<evidence type="ECO:0000256" key="1">
    <source>
        <dbReference type="SAM" id="Coils"/>
    </source>
</evidence>
<feature type="transmembrane region" description="Helical" evidence="2">
    <location>
        <begin position="255"/>
        <end position="277"/>
    </location>
</feature>
<feature type="transmembrane region" description="Helical" evidence="2">
    <location>
        <begin position="357"/>
        <end position="383"/>
    </location>
</feature>
<feature type="transmembrane region" description="Helical" evidence="2">
    <location>
        <begin position="389"/>
        <end position="407"/>
    </location>
</feature>
<dbReference type="PANTHER" id="PTHR13325:SF3">
    <property type="entry name" value="MEMBRANE-BOUND TRANSCRIPTION FACTOR SITE-2 PROTEASE"/>
    <property type="match status" value="1"/>
</dbReference>
<sequence>MERKLFSESWHRVAAQKIRLRPSVRVRKQFFRGSTWFIANDLYGDQFFRFRPEAWDFIARLDGTKTVEEVWQMCLDQNGDVAPGQGEAIQILSNLYRSNLIVSDFPSDVVQLFERQQERHAREWKARLFGIFFLRIPLFDPDAFLNRTMRYVRPFLSIFGVVLWLALVGSAIGVAVSNWDALFERGQGALNPANLPLLLVAFVLAKLVHEFGHGYAVKRFGGEVHVMGITFLVFTPIPYVDATAAWAFRERWKRVWVGSAGMIIELVLAAFATFIWASTGPGLLNSWCFNLMLVSSVSTILFNINPLLKFDGYYILSDLTDSPNLQTRGMQQLSHFVERYAFGGQHSQSPAASRGDAVWLAGFGVASWLFRVYITYTIIMFVADRYLGLGFLAAVLTVIGLVVIPLYKGIKYLISEPRIERVRTRAYLVTASFLALCFLLLGVLPAPRYFRAPGILFAEDAEFIVARSSGAVSNFEAAPASATAGMTMLRLNNPELPLLRRQLEAEREQLAAVERLQMDKEGMGREVLRERRRANDIRIEELEAQEGAMEVRVPKDGLLASLQPKEHFQRWIQRGEIVGESIPEGTWRFFAVVSQQDVNLLFEQEMHGVSLRFPGNAGKVVEPSGLQIVPGRQEYLPSPALGWRTGGPIRVREDDSDGVRAAEPFFLVMLDVEATGAPLHHGRVGLARFRVENEAYLKQWYRKIRQVVQKRFQL</sequence>
<evidence type="ECO:0008006" key="5">
    <source>
        <dbReference type="Google" id="ProtNLM"/>
    </source>
</evidence>
<keyword evidence="2" id="KW-0472">Membrane</keyword>
<protein>
    <recommendedName>
        <fullName evidence="5">Peptide zinc metalloprotease protein</fullName>
    </recommendedName>
</protein>
<keyword evidence="4" id="KW-1185">Reference proteome</keyword>
<evidence type="ECO:0000313" key="3">
    <source>
        <dbReference type="EMBL" id="MDQ8195964.1"/>
    </source>
</evidence>
<comment type="caution">
    <text evidence="3">The sequence shown here is derived from an EMBL/GenBank/DDBJ whole genome shotgun (WGS) entry which is preliminary data.</text>
</comment>
<feature type="transmembrane region" description="Helical" evidence="2">
    <location>
        <begin position="283"/>
        <end position="304"/>
    </location>
</feature>
<keyword evidence="1" id="KW-0175">Coiled coil</keyword>
<proteinExistence type="predicted"/>
<organism evidence="3 4">
    <name type="scientific">Thalassobacterium sedimentorum</name>
    <dbReference type="NCBI Taxonomy" id="3041258"/>
    <lineage>
        <taxon>Bacteria</taxon>
        <taxon>Pseudomonadati</taxon>
        <taxon>Verrucomicrobiota</taxon>
        <taxon>Opitutia</taxon>
        <taxon>Puniceicoccales</taxon>
        <taxon>Coraliomargaritaceae</taxon>
        <taxon>Thalassobacterium</taxon>
    </lineage>
</organism>
<feature type="transmembrane region" description="Helical" evidence="2">
    <location>
        <begin position="188"/>
        <end position="208"/>
    </location>
</feature>
<dbReference type="RefSeq" id="WP_308986409.1">
    <property type="nucleotide sequence ID" value="NZ_JARXIC010000039.1"/>
</dbReference>
<name>A0ABU1AMR2_9BACT</name>
<dbReference type="EMBL" id="JARXIC010000039">
    <property type="protein sequence ID" value="MDQ8195964.1"/>
    <property type="molecule type" value="Genomic_DNA"/>
</dbReference>
<reference evidence="3 4" key="1">
    <citation type="submission" date="2023-04" db="EMBL/GenBank/DDBJ databases">
        <title>A novel bacteria isolated from coastal sediment.</title>
        <authorList>
            <person name="Liu X.-J."/>
            <person name="Du Z.-J."/>
        </authorList>
    </citation>
    <scope>NUCLEOTIDE SEQUENCE [LARGE SCALE GENOMIC DNA]</scope>
    <source>
        <strain evidence="3 4">SDUM461004</strain>
    </source>
</reference>
<feature type="transmembrane region" description="Helical" evidence="2">
    <location>
        <begin position="228"/>
        <end position="248"/>
    </location>
</feature>
<feature type="coiled-coil region" evidence="1">
    <location>
        <begin position="496"/>
        <end position="545"/>
    </location>
</feature>
<feature type="transmembrane region" description="Helical" evidence="2">
    <location>
        <begin position="427"/>
        <end position="446"/>
    </location>
</feature>
<feature type="transmembrane region" description="Helical" evidence="2">
    <location>
        <begin position="151"/>
        <end position="176"/>
    </location>
</feature>
<evidence type="ECO:0000256" key="2">
    <source>
        <dbReference type="SAM" id="Phobius"/>
    </source>
</evidence>